<keyword evidence="3" id="KW-1185">Reference proteome</keyword>
<feature type="chain" id="PRO_5016437405" description="DUF945 domain-containing protein" evidence="1">
    <location>
        <begin position="19"/>
        <end position="501"/>
    </location>
</feature>
<dbReference type="Pfam" id="PF06097">
    <property type="entry name" value="DUF945"/>
    <property type="match status" value="1"/>
</dbReference>
<dbReference type="RefSeq" id="WP_109839633.1">
    <property type="nucleotide sequence ID" value="NZ_QGKM01000087.1"/>
</dbReference>
<dbReference type="Proteomes" id="UP000245539">
    <property type="component" value="Unassembled WGS sequence"/>
</dbReference>
<sequence length="501" mass="53479">MKKTLLAIAVLGLGAAAASPYLIGSQIEKTARQQIERANQQLVTAVKSNPQFQDASITVESYEKGYMKSTAKTLLSLAVNLPGQAEPKVFDVPLNSEISHGPYLGDAGFGAAKIISHPDVSGLELPEAITNETLTIENLVSFSGAMDQKATVAPIKYAAEDGTMFDFAGATIVSEASLENRSTFTGEMDVQQLIVSTEDEPNQFVLKPFKMDLKGKGDDSLMKGDYEIKSGAIEATIGDDGSLVMQSMEMAGTYAQAKGADMMIGEANGVFKDIVFTNKQLSPDPIKLPELSVMTNMSQPDGTDLDINVKYAAILDSSLMAIMQSPVDVKTADLEVSFKALPIEAVQKYQDLMGDLASEKDQNKAAENMQGELFSILQMLTKNASATHLELHAKSDAGDLNADIDAGFKPGLDLSEQELMMLMGSADPQKLLSVLVGRGNIDLNKGITDKAGMTPMIQIMAADFVTLEGDIFKSELQISDGQLLVNGSPLPFLAPPTGMGQ</sequence>
<name>A0A317C1G4_9GAMM</name>
<protein>
    <recommendedName>
        <fullName evidence="4">DUF945 domain-containing protein</fullName>
    </recommendedName>
</protein>
<feature type="signal peptide" evidence="1">
    <location>
        <begin position="1"/>
        <end position="18"/>
    </location>
</feature>
<organism evidence="2 3">
    <name type="scientific">Leucothrix pacifica</name>
    <dbReference type="NCBI Taxonomy" id="1247513"/>
    <lineage>
        <taxon>Bacteria</taxon>
        <taxon>Pseudomonadati</taxon>
        <taxon>Pseudomonadota</taxon>
        <taxon>Gammaproteobacteria</taxon>
        <taxon>Thiotrichales</taxon>
        <taxon>Thiotrichaceae</taxon>
        <taxon>Leucothrix</taxon>
    </lineage>
</organism>
<dbReference type="AlphaFoldDB" id="A0A317C1G4"/>
<evidence type="ECO:0000313" key="3">
    <source>
        <dbReference type="Proteomes" id="UP000245539"/>
    </source>
</evidence>
<gene>
    <name evidence="2" type="ORF">DKW60_21045</name>
</gene>
<dbReference type="InterPro" id="IPR010352">
    <property type="entry name" value="DUF945"/>
</dbReference>
<evidence type="ECO:0000256" key="1">
    <source>
        <dbReference type="SAM" id="SignalP"/>
    </source>
</evidence>
<proteinExistence type="predicted"/>
<accession>A0A317C1G4</accession>
<dbReference type="OrthoDB" id="5621794at2"/>
<dbReference type="EMBL" id="QGKM01000087">
    <property type="protein sequence ID" value="PWQ92484.1"/>
    <property type="molecule type" value="Genomic_DNA"/>
</dbReference>
<evidence type="ECO:0000313" key="2">
    <source>
        <dbReference type="EMBL" id="PWQ92484.1"/>
    </source>
</evidence>
<reference evidence="2 3" key="1">
    <citation type="submission" date="2018-05" db="EMBL/GenBank/DDBJ databases">
        <title>Leucothrix arctica sp. nov., isolated from Arctic seawater.</title>
        <authorList>
            <person name="Choi A."/>
            <person name="Baek K."/>
        </authorList>
    </citation>
    <scope>NUCLEOTIDE SEQUENCE [LARGE SCALE GENOMIC DNA]</scope>
    <source>
        <strain evidence="2 3">JCM 18388</strain>
    </source>
</reference>
<keyword evidence="1" id="KW-0732">Signal</keyword>
<comment type="caution">
    <text evidence="2">The sequence shown here is derived from an EMBL/GenBank/DDBJ whole genome shotgun (WGS) entry which is preliminary data.</text>
</comment>
<evidence type="ECO:0008006" key="4">
    <source>
        <dbReference type="Google" id="ProtNLM"/>
    </source>
</evidence>